<organism evidence="1 2">
    <name type="scientific">Palleniella muris</name>
    <dbReference type="NCBI Taxonomy" id="3038145"/>
    <lineage>
        <taxon>Bacteria</taxon>
        <taxon>Pseudomonadati</taxon>
        <taxon>Bacteroidota</taxon>
        <taxon>Bacteroidia</taxon>
        <taxon>Bacteroidales</taxon>
        <taxon>Prevotellaceae</taxon>
        <taxon>Palleniella</taxon>
    </lineage>
</organism>
<dbReference type="EMBL" id="SRZC01000019">
    <property type="protein sequence ID" value="TGX81163.1"/>
    <property type="molecule type" value="Genomic_DNA"/>
</dbReference>
<protein>
    <submittedName>
        <fullName evidence="1">Uncharacterized protein</fullName>
    </submittedName>
</protein>
<evidence type="ECO:0000313" key="1">
    <source>
        <dbReference type="EMBL" id="TGX81163.1"/>
    </source>
</evidence>
<comment type="caution">
    <text evidence="1">The sequence shown here is derived from an EMBL/GenBank/DDBJ whole genome shotgun (WGS) entry which is preliminary data.</text>
</comment>
<sequence length="70" mass="8167">MKKDIKCLLTEVESKLVKRIHERPSKDALDRLALFVGFQDWESFRKELHEGEDLYAEDGDSNDAEKDAKE</sequence>
<accession>A0AC61QNG6</accession>
<proteinExistence type="predicted"/>
<gene>
    <name evidence="1" type="ORF">E5358_11125</name>
</gene>
<dbReference type="Proteomes" id="UP000308886">
    <property type="component" value="Unassembled WGS sequence"/>
</dbReference>
<reference evidence="1" key="1">
    <citation type="submission" date="2019-04" db="EMBL/GenBank/DDBJ databases">
        <title>Microbes associate with the intestines of laboratory mice.</title>
        <authorList>
            <person name="Navarre W."/>
            <person name="Wong E."/>
            <person name="Huang K."/>
            <person name="Tropini C."/>
            <person name="Ng K."/>
            <person name="Yu B."/>
        </authorList>
    </citation>
    <scope>NUCLEOTIDE SEQUENCE</scope>
    <source>
        <strain evidence="1">NM73_A23</strain>
    </source>
</reference>
<keyword evidence="2" id="KW-1185">Reference proteome</keyword>
<evidence type="ECO:0000313" key="2">
    <source>
        <dbReference type="Proteomes" id="UP000308886"/>
    </source>
</evidence>
<name>A0AC61QNG6_9BACT</name>